<dbReference type="InterPro" id="IPR032466">
    <property type="entry name" value="Metal_Hydrolase"/>
</dbReference>
<keyword evidence="4" id="KW-1185">Reference proteome</keyword>
<dbReference type="Proteomes" id="UP001430360">
    <property type="component" value="Unassembled WGS sequence"/>
</dbReference>
<accession>A0ABS8UHR9</accession>
<organism evidence="3 4">
    <name type="scientific">Luteimonas fraxinea</name>
    <dbReference type="NCBI Taxonomy" id="2901869"/>
    <lineage>
        <taxon>Bacteria</taxon>
        <taxon>Pseudomonadati</taxon>
        <taxon>Pseudomonadota</taxon>
        <taxon>Gammaproteobacteria</taxon>
        <taxon>Lysobacterales</taxon>
        <taxon>Lysobacteraceae</taxon>
        <taxon>Luteimonas</taxon>
    </lineage>
</organism>
<dbReference type="InterPro" id="IPR051781">
    <property type="entry name" value="Metallo-dep_Hydrolase"/>
</dbReference>
<dbReference type="Gene3D" id="2.30.40.10">
    <property type="entry name" value="Urease, subunit C, domain 1"/>
    <property type="match status" value="1"/>
</dbReference>
<dbReference type="InterPro" id="IPR011059">
    <property type="entry name" value="Metal-dep_hydrolase_composite"/>
</dbReference>
<sequence length="445" mass="46978">MEKYPLRIPVLITCLAASVALPLAASERTLYHGATLIDGTGAVPRPAMSILVSDGVIESVMPDSDATELDATRVSADGLYAIPGLIDTHVHLATPPDADRSRTLLRRQVQSGITGVRSMADDVRSVAELARQALTGEIPAPDIHFAALMAGPSFFDDPRTIAVTRGHVPGHTPWMQAIDAETDIAAAVAIARGTSASGIKLYANLEAEAIVRITAEAHRQGIPVWAHAAVFPALPVDNILAGVDVISHSCPLAYQVSSSTPVSYQDPMPVDARQFQDGIPPAMIELFARMAAQGIILDATNLVYARHEAAYAARAEGRPPRCSAMLTYQLTRAAYLQGVRIASGTDGDNPPEAPWPSLHDELEILAGPVGMAPMDVLLAATSVAAAAMNASDTQGTVEPGKLANLVFLKADPLQDVSNLREVAFTLKRGAVHRRTASADKVPSAR</sequence>
<reference evidence="3" key="1">
    <citation type="submission" date="2021-12" db="EMBL/GenBank/DDBJ databases">
        <authorList>
            <person name="Ulrich A."/>
        </authorList>
    </citation>
    <scope>NUCLEOTIDE SEQUENCE</scope>
    <source>
        <strain evidence="3">A1P009</strain>
    </source>
</reference>
<dbReference type="SUPFAM" id="SSF51338">
    <property type="entry name" value="Composite domain of metallo-dependent hydrolases"/>
    <property type="match status" value="1"/>
</dbReference>
<dbReference type="PANTHER" id="PTHR43135:SF3">
    <property type="entry name" value="ALPHA-D-RIBOSE 1-METHYLPHOSPHONATE 5-TRIPHOSPHATE DIPHOSPHATASE"/>
    <property type="match status" value="1"/>
</dbReference>
<proteinExistence type="predicted"/>
<feature type="signal peptide" evidence="1">
    <location>
        <begin position="1"/>
        <end position="25"/>
    </location>
</feature>
<comment type="caution">
    <text evidence="3">The sequence shown here is derived from an EMBL/GenBank/DDBJ whole genome shotgun (WGS) entry which is preliminary data.</text>
</comment>
<dbReference type="Pfam" id="PF01979">
    <property type="entry name" value="Amidohydro_1"/>
    <property type="match status" value="1"/>
</dbReference>
<evidence type="ECO:0000313" key="4">
    <source>
        <dbReference type="Proteomes" id="UP001430360"/>
    </source>
</evidence>
<dbReference type="Gene3D" id="3.40.50.10910">
    <property type="entry name" value="Amidohydrolase"/>
    <property type="match status" value="1"/>
</dbReference>
<dbReference type="Gene3D" id="3.30.110.90">
    <property type="entry name" value="Amidohydrolase"/>
    <property type="match status" value="1"/>
</dbReference>
<dbReference type="InterPro" id="IPR006680">
    <property type="entry name" value="Amidohydro-rel"/>
</dbReference>
<dbReference type="SUPFAM" id="SSF51556">
    <property type="entry name" value="Metallo-dependent hydrolases"/>
    <property type="match status" value="1"/>
</dbReference>
<protein>
    <submittedName>
        <fullName evidence="3">Amidohydrolase family protein</fullName>
    </submittedName>
</protein>
<gene>
    <name evidence="3" type="ORF">LTT95_16125</name>
</gene>
<evidence type="ECO:0000256" key="1">
    <source>
        <dbReference type="SAM" id="SignalP"/>
    </source>
</evidence>
<dbReference type="Gene3D" id="1.20.58.520">
    <property type="entry name" value="Amidohydrolase"/>
    <property type="match status" value="1"/>
</dbReference>
<dbReference type="PANTHER" id="PTHR43135">
    <property type="entry name" value="ALPHA-D-RIBOSE 1-METHYLPHOSPHONATE 5-TRIPHOSPHATE DIPHOSPHATASE"/>
    <property type="match status" value="1"/>
</dbReference>
<keyword evidence="1" id="KW-0732">Signal</keyword>
<feature type="domain" description="Amidohydrolase-related" evidence="2">
    <location>
        <begin position="81"/>
        <end position="429"/>
    </location>
</feature>
<evidence type="ECO:0000313" key="3">
    <source>
        <dbReference type="EMBL" id="MCD9098465.1"/>
    </source>
</evidence>
<feature type="chain" id="PRO_5046977996" evidence="1">
    <location>
        <begin position="26"/>
        <end position="445"/>
    </location>
</feature>
<name>A0ABS8UHR9_9GAMM</name>
<reference evidence="3" key="2">
    <citation type="journal article" date="2022" name="Syst. Appl. Microbiol.">
        <title>Physiological and genomic characterisation of Luteimonas fraxinea sp. nov., a bacterial species associated with trees tolerant to ash dieback.</title>
        <authorList>
            <person name="Ulrich K."/>
            <person name="Becker R."/>
            <person name="Behrendt U."/>
            <person name="Kube M."/>
            <person name="Schneck V."/>
            <person name="Ulrich A."/>
        </authorList>
    </citation>
    <scope>NUCLEOTIDE SEQUENCE</scope>
    <source>
        <strain evidence="3">A1P009</strain>
    </source>
</reference>
<dbReference type="EMBL" id="JAJQKU010000006">
    <property type="protein sequence ID" value="MCD9098465.1"/>
    <property type="molecule type" value="Genomic_DNA"/>
</dbReference>
<evidence type="ECO:0000259" key="2">
    <source>
        <dbReference type="Pfam" id="PF01979"/>
    </source>
</evidence>
<dbReference type="RefSeq" id="WP_232137770.1">
    <property type="nucleotide sequence ID" value="NZ_CP089507.1"/>
</dbReference>